<name>A0A084W878_ANOSI</name>
<dbReference type="EMBL" id="ATLV01021383">
    <property type="status" value="NOT_ANNOTATED_CDS"/>
    <property type="molecule type" value="Genomic_DNA"/>
</dbReference>
<dbReference type="EMBL" id="KE525317">
    <property type="protein sequence ID" value="KFB46422.1"/>
    <property type="molecule type" value="Genomic_DNA"/>
</dbReference>
<evidence type="ECO:0000313" key="1">
    <source>
        <dbReference type="EMBL" id="KFB46422.1"/>
    </source>
</evidence>
<organism evidence="1">
    <name type="scientific">Anopheles sinensis</name>
    <name type="common">Mosquito</name>
    <dbReference type="NCBI Taxonomy" id="74873"/>
    <lineage>
        <taxon>Eukaryota</taxon>
        <taxon>Metazoa</taxon>
        <taxon>Ecdysozoa</taxon>
        <taxon>Arthropoda</taxon>
        <taxon>Hexapoda</taxon>
        <taxon>Insecta</taxon>
        <taxon>Pterygota</taxon>
        <taxon>Neoptera</taxon>
        <taxon>Endopterygota</taxon>
        <taxon>Diptera</taxon>
        <taxon>Nematocera</taxon>
        <taxon>Culicoidea</taxon>
        <taxon>Culicidae</taxon>
        <taxon>Anophelinae</taxon>
        <taxon>Anopheles</taxon>
    </lineage>
</organism>
<dbReference type="Proteomes" id="UP000030765">
    <property type="component" value="Unassembled WGS sequence"/>
</dbReference>
<evidence type="ECO:0000313" key="2">
    <source>
        <dbReference type="EnsemblMetazoa" id="ASIC014421-PA"/>
    </source>
</evidence>
<accession>A0A084W878</accession>
<dbReference type="EnsemblMetazoa" id="ASIC014421-RA">
    <property type="protein sequence ID" value="ASIC014421-PA"/>
    <property type="gene ID" value="ASIC014421"/>
</dbReference>
<proteinExistence type="predicted"/>
<protein>
    <submittedName>
        <fullName evidence="1 2">Uncharacterized protein</fullName>
    </submittedName>
</protein>
<dbReference type="VEuPathDB" id="VectorBase:ASIC014421"/>
<gene>
    <name evidence="1" type="ORF">ZHAS_00014421</name>
</gene>
<reference evidence="2" key="2">
    <citation type="submission" date="2020-05" db="UniProtKB">
        <authorList>
            <consortium name="EnsemblMetazoa"/>
        </authorList>
    </citation>
    <scope>IDENTIFICATION</scope>
</reference>
<dbReference type="AlphaFoldDB" id="A0A084W878"/>
<evidence type="ECO:0000313" key="3">
    <source>
        <dbReference type="Proteomes" id="UP000030765"/>
    </source>
</evidence>
<sequence>MGEIFTKFHGSNALTFGGENCTPWNSLEQACENDDGLTFHQCINEFTIDDSYTSSAYCLSFVYKQVHQGQATPTRHAASAKRLTKSLSHRYPIRVTQQGNRNPIRLDYNRWPQKIISKTSAIPPLGKPRKAM</sequence>
<reference evidence="1 3" key="1">
    <citation type="journal article" date="2014" name="BMC Genomics">
        <title>Genome sequence of Anopheles sinensis provides insight into genetics basis of mosquito competence for malaria parasites.</title>
        <authorList>
            <person name="Zhou D."/>
            <person name="Zhang D."/>
            <person name="Ding G."/>
            <person name="Shi L."/>
            <person name="Hou Q."/>
            <person name="Ye Y."/>
            <person name="Xu Y."/>
            <person name="Zhou H."/>
            <person name="Xiong C."/>
            <person name="Li S."/>
            <person name="Yu J."/>
            <person name="Hong S."/>
            <person name="Yu X."/>
            <person name="Zou P."/>
            <person name="Chen C."/>
            <person name="Chang X."/>
            <person name="Wang W."/>
            <person name="Lv Y."/>
            <person name="Sun Y."/>
            <person name="Ma L."/>
            <person name="Shen B."/>
            <person name="Zhu C."/>
        </authorList>
    </citation>
    <scope>NUCLEOTIDE SEQUENCE [LARGE SCALE GENOMIC DNA]</scope>
</reference>
<keyword evidence="3" id="KW-1185">Reference proteome</keyword>